<dbReference type="EMBL" id="JASJQH010006966">
    <property type="protein sequence ID" value="KAK9721866.1"/>
    <property type="molecule type" value="Genomic_DNA"/>
</dbReference>
<keyword evidence="4 6" id="KW-0720">Serine protease</keyword>
<evidence type="ECO:0000259" key="7">
    <source>
        <dbReference type="Pfam" id="PF00326"/>
    </source>
</evidence>
<dbReference type="PRINTS" id="PR00862">
    <property type="entry name" value="PROLIGOPTASE"/>
</dbReference>
<keyword evidence="2 6" id="KW-0645">Protease</keyword>
<protein>
    <recommendedName>
        <fullName evidence="6">Prolyl endopeptidase</fullName>
        <ecNumber evidence="6">3.4.21.-</ecNumber>
    </recommendedName>
</protein>
<evidence type="ECO:0000256" key="4">
    <source>
        <dbReference type="ARBA" id="ARBA00022825"/>
    </source>
</evidence>
<sequence length="561" mass="65149">MWRYGLPRVRQRAIIAGVTLVKPRPFHSLSETQFLFGVRKFFNRNCEIPTTKQVENTTTHFGNIRKDEYKWMENGEITNMIEYLNAERRYTNCYMKDTKSLQRSLVSEMRRKCVVNQVLPSLTTRIQGYEYYTEATASGPMYYRKQAGQGKPQLLLDSTELAQEGMSVRKVGPSPEHNMFAYLVEQNGMEYGTLCINDLEKNSMPADTIENVFNFAWSGNERTIYYTVPDDQLRPFQVYAHQIGTTQEEDLLIYQEEDSNYFLDVSVTKDHQYITINANSLGGISEVMLLNAFHDFTRFPKPKLHIVEPRSTGIEYYVDHHENQFFIVTNADDAVNFKVVRAPNNHPNKKYWTDLISIQPDEKIDDVDIFQNFIVIYGKRQGLSFIKSHDLSTNTFHEIPLPEEICVASPGSNVEYETNVVRFTCYSPFSHEATYDYDMKTRQFTYRRIEDIYNFNRNHYTCTRTHATSADGKKIPITLIYKKGVKRDGSNPVQLHVYGAYGANLEPVFRIETFPLLDRGWIIALAHVRGGGELGRSWYEDGKLMRKHNSFNDFVDATEHL</sequence>
<feature type="non-terminal residue" evidence="9">
    <location>
        <position position="561"/>
    </location>
</feature>
<keyword evidence="10" id="KW-1185">Reference proteome</keyword>
<gene>
    <name evidence="9" type="ORF">K7432_003095</name>
</gene>
<dbReference type="Proteomes" id="UP001479436">
    <property type="component" value="Unassembled WGS sequence"/>
</dbReference>
<dbReference type="EC" id="3.4.21.-" evidence="6"/>
<accession>A0ABR2W6S7</accession>
<dbReference type="InterPro" id="IPR002470">
    <property type="entry name" value="Peptidase_S9A"/>
</dbReference>
<dbReference type="SUPFAM" id="SSF50993">
    <property type="entry name" value="Peptidase/esterase 'gauge' domain"/>
    <property type="match status" value="1"/>
</dbReference>
<feature type="domain" description="Peptidase S9 prolyl oligopeptidase catalytic" evidence="7">
    <location>
        <begin position="509"/>
        <end position="561"/>
    </location>
</feature>
<dbReference type="Pfam" id="PF00326">
    <property type="entry name" value="Peptidase_S9"/>
    <property type="match status" value="1"/>
</dbReference>
<reference evidence="9 10" key="1">
    <citation type="submission" date="2023-04" db="EMBL/GenBank/DDBJ databases">
        <title>Genome of Basidiobolus ranarum AG-B5.</title>
        <authorList>
            <person name="Stajich J.E."/>
            <person name="Carter-House D."/>
            <person name="Gryganskyi A."/>
        </authorList>
    </citation>
    <scope>NUCLEOTIDE SEQUENCE [LARGE SCALE GENOMIC DNA]</scope>
    <source>
        <strain evidence="9 10">AG-B5</strain>
    </source>
</reference>
<evidence type="ECO:0000256" key="3">
    <source>
        <dbReference type="ARBA" id="ARBA00022801"/>
    </source>
</evidence>
<evidence type="ECO:0000256" key="6">
    <source>
        <dbReference type="RuleBase" id="RU368024"/>
    </source>
</evidence>
<dbReference type="Gene3D" id="3.40.50.1820">
    <property type="entry name" value="alpha/beta hydrolase"/>
    <property type="match status" value="1"/>
</dbReference>
<evidence type="ECO:0000259" key="8">
    <source>
        <dbReference type="Pfam" id="PF02897"/>
    </source>
</evidence>
<comment type="similarity">
    <text evidence="1 6">Belongs to the peptidase S9A family.</text>
</comment>
<evidence type="ECO:0000256" key="1">
    <source>
        <dbReference type="ARBA" id="ARBA00005228"/>
    </source>
</evidence>
<name>A0ABR2W6S7_9FUNG</name>
<dbReference type="InterPro" id="IPR029058">
    <property type="entry name" value="AB_hydrolase_fold"/>
</dbReference>
<dbReference type="PANTHER" id="PTHR11757:SF19">
    <property type="entry name" value="PROLYL ENDOPEPTIDASE-LIKE"/>
    <property type="match status" value="1"/>
</dbReference>
<comment type="function">
    <text evidence="5">Serine peptidase whose precise substrate specificity remains unclear. Does not cleave peptides after a arginine or lysine residue. Regulates trans-Golgi network morphology and sorting by regulating the membrane binding of the AP-1 complex. May play a role in the regulation of synaptic vesicle exocytosis.</text>
</comment>
<comment type="caution">
    <text evidence="9">The sequence shown here is derived from an EMBL/GenBank/DDBJ whole genome shotgun (WGS) entry which is preliminary data.</text>
</comment>
<dbReference type="SUPFAM" id="SSF53474">
    <property type="entry name" value="alpha/beta-Hydrolases"/>
    <property type="match status" value="1"/>
</dbReference>
<keyword evidence="3 6" id="KW-0378">Hydrolase</keyword>
<dbReference type="Gene3D" id="2.130.10.120">
    <property type="entry name" value="Prolyl oligopeptidase, N-terminal domain"/>
    <property type="match status" value="1"/>
</dbReference>
<evidence type="ECO:0000256" key="5">
    <source>
        <dbReference type="ARBA" id="ARBA00045448"/>
    </source>
</evidence>
<evidence type="ECO:0000256" key="2">
    <source>
        <dbReference type="ARBA" id="ARBA00022670"/>
    </source>
</evidence>
<organism evidence="9 10">
    <name type="scientific">Basidiobolus ranarum</name>
    <dbReference type="NCBI Taxonomy" id="34480"/>
    <lineage>
        <taxon>Eukaryota</taxon>
        <taxon>Fungi</taxon>
        <taxon>Fungi incertae sedis</taxon>
        <taxon>Zoopagomycota</taxon>
        <taxon>Entomophthoromycotina</taxon>
        <taxon>Basidiobolomycetes</taxon>
        <taxon>Basidiobolales</taxon>
        <taxon>Basidiobolaceae</taxon>
        <taxon>Basidiobolus</taxon>
    </lineage>
</organism>
<dbReference type="Pfam" id="PF02897">
    <property type="entry name" value="Peptidase_S9_N"/>
    <property type="match status" value="1"/>
</dbReference>
<evidence type="ECO:0000313" key="9">
    <source>
        <dbReference type="EMBL" id="KAK9721866.1"/>
    </source>
</evidence>
<dbReference type="InterPro" id="IPR051543">
    <property type="entry name" value="Serine_Peptidase_S9A"/>
</dbReference>
<evidence type="ECO:0000313" key="10">
    <source>
        <dbReference type="Proteomes" id="UP001479436"/>
    </source>
</evidence>
<dbReference type="PANTHER" id="PTHR11757">
    <property type="entry name" value="PROTEASE FAMILY S9A OLIGOPEPTIDASE"/>
    <property type="match status" value="1"/>
</dbReference>
<feature type="domain" description="Peptidase S9A N-terminal" evidence="8">
    <location>
        <begin position="49"/>
        <end position="444"/>
    </location>
</feature>
<dbReference type="InterPro" id="IPR023302">
    <property type="entry name" value="Pept_S9A_N"/>
</dbReference>
<proteinExistence type="inferred from homology"/>
<dbReference type="InterPro" id="IPR001375">
    <property type="entry name" value="Peptidase_S9_cat"/>
</dbReference>